<organism evidence="2 3">
    <name type="scientific">Candidatus Taylorbacteria bacterium RIFCSPLOWO2_02_FULL_46_40</name>
    <dbReference type="NCBI Taxonomy" id="1802329"/>
    <lineage>
        <taxon>Bacteria</taxon>
        <taxon>Candidatus Tayloriibacteriota</taxon>
    </lineage>
</organism>
<protein>
    <submittedName>
        <fullName evidence="2">Uncharacterized protein</fullName>
    </submittedName>
</protein>
<evidence type="ECO:0000256" key="1">
    <source>
        <dbReference type="SAM" id="Phobius"/>
    </source>
</evidence>
<accession>A0A1G2P346</accession>
<evidence type="ECO:0000313" key="3">
    <source>
        <dbReference type="Proteomes" id="UP000176429"/>
    </source>
</evidence>
<keyword evidence="1" id="KW-0472">Membrane</keyword>
<comment type="caution">
    <text evidence="2">The sequence shown here is derived from an EMBL/GenBank/DDBJ whole genome shotgun (WGS) entry which is preliminary data.</text>
</comment>
<feature type="transmembrane region" description="Helical" evidence="1">
    <location>
        <begin position="61"/>
        <end position="80"/>
    </location>
</feature>
<keyword evidence="1" id="KW-1133">Transmembrane helix</keyword>
<dbReference type="AlphaFoldDB" id="A0A1G2P346"/>
<sequence length="95" mass="10739">MGKKYWLKWAVLGVVVWVVMVFVQTLTYKMVIGGPVAQNWWNYFLLSLGVDRLGGGTLESWTVVPAIFLICGVITCWVYGKVRVPKPIVFSSSQR</sequence>
<dbReference type="EMBL" id="MHSH01000011">
    <property type="protein sequence ID" value="OHA42139.1"/>
    <property type="molecule type" value="Genomic_DNA"/>
</dbReference>
<name>A0A1G2P346_9BACT</name>
<dbReference type="Proteomes" id="UP000176429">
    <property type="component" value="Unassembled WGS sequence"/>
</dbReference>
<keyword evidence="1" id="KW-0812">Transmembrane</keyword>
<gene>
    <name evidence="2" type="ORF">A3H68_03425</name>
</gene>
<feature type="transmembrane region" description="Helical" evidence="1">
    <location>
        <begin position="7"/>
        <end position="26"/>
    </location>
</feature>
<proteinExistence type="predicted"/>
<evidence type="ECO:0000313" key="2">
    <source>
        <dbReference type="EMBL" id="OHA42139.1"/>
    </source>
</evidence>
<reference evidence="2 3" key="1">
    <citation type="journal article" date="2016" name="Nat. Commun.">
        <title>Thousands of microbial genomes shed light on interconnected biogeochemical processes in an aquifer system.</title>
        <authorList>
            <person name="Anantharaman K."/>
            <person name="Brown C.T."/>
            <person name="Hug L.A."/>
            <person name="Sharon I."/>
            <person name="Castelle C.J."/>
            <person name="Probst A.J."/>
            <person name="Thomas B.C."/>
            <person name="Singh A."/>
            <person name="Wilkins M.J."/>
            <person name="Karaoz U."/>
            <person name="Brodie E.L."/>
            <person name="Williams K.H."/>
            <person name="Hubbard S.S."/>
            <person name="Banfield J.F."/>
        </authorList>
    </citation>
    <scope>NUCLEOTIDE SEQUENCE [LARGE SCALE GENOMIC DNA]</scope>
</reference>